<dbReference type="SUPFAM" id="SSF52242">
    <property type="entry name" value="Cobalamin (vitamin B12)-binding domain"/>
    <property type="match status" value="1"/>
</dbReference>
<reference evidence="5 6" key="1">
    <citation type="journal article" date="2023" name="Microorganisms">
        <title>Thiorhodovibrio frisius and Trv. litoralis spp. nov., Two Novel Members from a Clade of Fastidious Purple Sulfur Bacteria That Exhibit Unique Red-Shifted Light-Harvesting Capabilities.</title>
        <authorList>
            <person name="Methner A."/>
            <person name="Kuzyk S.B."/>
            <person name="Petersen J."/>
            <person name="Bauer S."/>
            <person name="Brinkmann H."/>
            <person name="Sichau K."/>
            <person name="Wanner G."/>
            <person name="Wolf J."/>
            <person name="Neumann-Schaal M."/>
            <person name="Henke P."/>
            <person name="Tank M."/>
            <person name="Sproer C."/>
            <person name="Bunk B."/>
            <person name="Overmann J."/>
        </authorList>
    </citation>
    <scope>NUCLEOTIDE SEQUENCE [LARGE SCALE GENOMIC DNA]</scope>
    <source>
        <strain evidence="5 6">DSM 6702</strain>
    </source>
</reference>
<dbReference type="InterPro" id="IPR036724">
    <property type="entry name" value="Cobalamin-bd_sf"/>
</dbReference>
<feature type="domain" description="B12-binding" evidence="4">
    <location>
        <begin position="85"/>
        <end position="212"/>
    </location>
</feature>
<name>A0ABZ0S5T4_9GAMM</name>
<dbReference type="GO" id="GO:0008705">
    <property type="term" value="F:methionine synthase activity"/>
    <property type="evidence" value="ECO:0007669"/>
    <property type="project" value="UniProtKB-EC"/>
</dbReference>
<accession>A0ABZ0S5T4</accession>
<evidence type="ECO:0000259" key="4">
    <source>
        <dbReference type="PROSITE" id="PS51332"/>
    </source>
</evidence>
<keyword evidence="1" id="KW-0479">Metal-binding</keyword>
<evidence type="ECO:0000313" key="5">
    <source>
        <dbReference type="EMBL" id="WPL16386.1"/>
    </source>
</evidence>
<dbReference type="InterPro" id="IPR006158">
    <property type="entry name" value="Cobalamin-bd"/>
</dbReference>
<dbReference type="EC" id="2.1.1.13" evidence="5"/>
<gene>
    <name evidence="5" type="primary">metH_1</name>
    <name evidence="5" type="ORF">Thiowin_01340</name>
</gene>
<dbReference type="PROSITE" id="PS50206">
    <property type="entry name" value="RHODANESE_3"/>
    <property type="match status" value="1"/>
</dbReference>
<keyword evidence="2" id="KW-0170">Cobalt</keyword>
<evidence type="ECO:0000256" key="2">
    <source>
        <dbReference type="ARBA" id="ARBA00023285"/>
    </source>
</evidence>
<dbReference type="Gene3D" id="3.40.50.280">
    <property type="entry name" value="Cobalamin-binding domain"/>
    <property type="match status" value="1"/>
</dbReference>
<dbReference type="PANTHER" id="PTHR45833">
    <property type="entry name" value="METHIONINE SYNTHASE"/>
    <property type="match status" value="1"/>
</dbReference>
<dbReference type="InterPro" id="IPR001763">
    <property type="entry name" value="Rhodanese-like_dom"/>
</dbReference>
<feature type="domain" description="Rhodanese" evidence="3">
    <location>
        <begin position="8"/>
        <end position="50"/>
    </location>
</feature>
<protein>
    <submittedName>
        <fullName evidence="5">Methionine synthase</fullName>
        <ecNumber evidence="5">2.1.1.13</ecNumber>
    </submittedName>
</protein>
<dbReference type="PANTHER" id="PTHR45833:SF1">
    <property type="entry name" value="METHIONINE SYNTHASE"/>
    <property type="match status" value="1"/>
</dbReference>
<dbReference type="GO" id="GO:0032259">
    <property type="term" value="P:methylation"/>
    <property type="evidence" value="ECO:0007669"/>
    <property type="project" value="UniProtKB-KW"/>
</dbReference>
<evidence type="ECO:0000256" key="1">
    <source>
        <dbReference type="ARBA" id="ARBA00022723"/>
    </source>
</evidence>
<dbReference type="Proteomes" id="UP001432180">
    <property type="component" value="Chromosome"/>
</dbReference>
<organism evidence="5 6">
    <name type="scientific">Thiorhodovibrio winogradskyi</name>
    <dbReference type="NCBI Taxonomy" id="77007"/>
    <lineage>
        <taxon>Bacteria</taxon>
        <taxon>Pseudomonadati</taxon>
        <taxon>Pseudomonadota</taxon>
        <taxon>Gammaproteobacteria</taxon>
        <taxon>Chromatiales</taxon>
        <taxon>Chromatiaceae</taxon>
        <taxon>Thiorhodovibrio</taxon>
    </lineage>
</organism>
<keyword evidence="5" id="KW-0489">Methyltransferase</keyword>
<keyword evidence="6" id="KW-1185">Reference proteome</keyword>
<dbReference type="Pfam" id="PF02310">
    <property type="entry name" value="B12-binding"/>
    <property type="match status" value="1"/>
</dbReference>
<proteinExistence type="predicted"/>
<sequence length="212" mass="22719">MRQLVLALLDGDQARASDAALVLHKAGVDNGRIIADGIEAAMAHLDAKCTLQQFNLLEIMLAGRSVTAVMKVLFPSEAPVAATPRGTVVLATLEGDVHDLGKNILRMILTVEGYRVVDCGKDCRLDRVIDTIREENAFAVGISGLISPVVPQVRRLREILNNLDLPGVPVLAGGAALKQMSTASLNVDYVAQTAFDGLHYLQEMADLNPGQR</sequence>
<evidence type="ECO:0000313" key="6">
    <source>
        <dbReference type="Proteomes" id="UP001432180"/>
    </source>
</evidence>
<dbReference type="EMBL" id="CP121472">
    <property type="protein sequence ID" value="WPL16386.1"/>
    <property type="molecule type" value="Genomic_DNA"/>
</dbReference>
<keyword evidence="5" id="KW-0808">Transferase</keyword>
<dbReference type="InterPro" id="IPR050554">
    <property type="entry name" value="Met_Synthase/Corrinoid"/>
</dbReference>
<evidence type="ECO:0000259" key="3">
    <source>
        <dbReference type="PROSITE" id="PS50206"/>
    </source>
</evidence>
<dbReference type="PROSITE" id="PS51332">
    <property type="entry name" value="B12_BINDING"/>
    <property type="match status" value="1"/>
</dbReference>